<dbReference type="EMBL" id="FUYP01000103">
    <property type="protein sequence ID" value="SKC11386.1"/>
    <property type="molecule type" value="Genomic_DNA"/>
</dbReference>
<gene>
    <name evidence="2" type="ORF">SAMN06295937_11031</name>
</gene>
<dbReference type="InterPro" id="IPR043824">
    <property type="entry name" value="DUF5801"/>
</dbReference>
<organism evidence="2 3">
    <name type="scientific">Sphingopyxis flava</name>
    <dbReference type="NCBI Taxonomy" id="1507287"/>
    <lineage>
        <taxon>Bacteria</taxon>
        <taxon>Pseudomonadati</taxon>
        <taxon>Pseudomonadota</taxon>
        <taxon>Alphaproteobacteria</taxon>
        <taxon>Sphingomonadales</taxon>
        <taxon>Sphingomonadaceae</taxon>
        <taxon>Sphingopyxis</taxon>
    </lineage>
</organism>
<name>A0A1T5GSL6_9SPHN</name>
<dbReference type="Proteomes" id="UP000190044">
    <property type="component" value="Unassembled WGS sequence"/>
</dbReference>
<reference evidence="3" key="1">
    <citation type="submission" date="2017-02" db="EMBL/GenBank/DDBJ databases">
        <authorList>
            <person name="Varghese N."/>
            <person name="Submissions S."/>
        </authorList>
    </citation>
    <scope>NUCLEOTIDE SEQUENCE [LARGE SCALE GENOMIC DNA]</scope>
    <source>
        <strain evidence="3">R11H</strain>
    </source>
</reference>
<feature type="non-terminal residue" evidence="2">
    <location>
        <position position="411"/>
    </location>
</feature>
<feature type="domain" description="DUF5801" evidence="1">
    <location>
        <begin position="239"/>
        <end position="355"/>
    </location>
</feature>
<dbReference type="AlphaFoldDB" id="A0A1T5GSL6"/>
<evidence type="ECO:0000259" key="1">
    <source>
        <dbReference type="Pfam" id="PF19116"/>
    </source>
</evidence>
<protein>
    <recommendedName>
        <fullName evidence="1">DUF5801 domain-containing protein</fullName>
    </recommendedName>
</protein>
<feature type="non-terminal residue" evidence="2">
    <location>
        <position position="1"/>
    </location>
</feature>
<evidence type="ECO:0000313" key="2">
    <source>
        <dbReference type="EMBL" id="SKC11386.1"/>
    </source>
</evidence>
<keyword evidence="3" id="KW-1185">Reference proteome</keyword>
<proteinExistence type="predicted"/>
<dbReference type="Pfam" id="PF19116">
    <property type="entry name" value="DUF5801"/>
    <property type="match status" value="1"/>
</dbReference>
<evidence type="ECO:0000313" key="3">
    <source>
        <dbReference type="Proteomes" id="UP000190044"/>
    </source>
</evidence>
<dbReference type="RefSeq" id="WP_425441544.1">
    <property type="nucleotide sequence ID" value="NZ_FUYP01000103.1"/>
</dbReference>
<sequence>SDPASNGEFASGAFTITTGNDSIGSLVINGTDVTAGGSVAGAYGTLTVTLAGGVYSYSYELTTNTDGDATSDQFDVVVTDSDGDIADDTLVIDIVDDVPTASDEPLQSITEGASVTGTFDFVAGADGASLTQINGVDLVFGGDGFSQDIDVGDGVIKVKADGSYSFTADASVAGQGSASGSFTVTDGDGDTATADFSFTVTDANMPSGGTTTAAVDDDGFTGGNLASTTGDLDANAGDDPADTSEASFTGILVHDFGGDGPGAIDFSAMDGVGAAIGQENVTYAWDAGTNLLSAIGPRGVLFTVAITDPATGAFKVTLLANVLHAEGGDENDALAALTYTVTDFDGSTATGTLNITLDDDAPTARDDSASPAEDTAVVIDVFANDTAGADGVDLAADVALGTAPTKGAAVY</sequence>
<dbReference type="Pfam" id="PF17963">
    <property type="entry name" value="Big_9"/>
    <property type="match status" value="1"/>
</dbReference>
<accession>A0A1T5GSL6</accession>